<dbReference type="Proteomes" id="UP001164250">
    <property type="component" value="Chromosome 1"/>
</dbReference>
<keyword evidence="2" id="KW-1185">Reference proteome</keyword>
<sequence>MRHISPFSSFYSTSALLMALKSCHDRNITHRDIKPENMVICFEDWNTGKCLKGTPSEDKNFTTRMRIIDFGSAIDEFTVKHLYGSTGPSRAEQTYEYAPPEAFLNASWYQDPTGTTLKYDMWSVGVVILELILGSPDVFQISALTRSLLDRHLEGWNDELKELAYKLRSFMELCILIPGNPLKHMHSTNQVSKCLGNAVSAPTFALGPYELSLLKTPEDVTKIRNRKLQKIAVDDQNTEYIGNDYECVSTADCSMPSCLFYSFCS</sequence>
<organism evidence="1 2">
    <name type="scientific">Pistacia atlantica</name>
    <dbReference type="NCBI Taxonomy" id="434234"/>
    <lineage>
        <taxon>Eukaryota</taxon>
        <taxon>Viridiplantae</taxon>
        <taxon>Streptophyta</taxon>
        <taxon>Embryophyta</taxon>
        <taxon>Tracheophyta</taxon>
        <taxon>Spermatophyta</taxon>
        <taxon>Magnoliopsida</taxon>
        <taxon>eudicotyledons</taxon>
        <taxon>Gunneridae</taxon>
        <taxon>Pentapetalae</taxon>
        <taxon>rosids</taxon>
        <taxon>malvids</taxon>
        <taxon>Sapindales</taxon>
        <taxon>Anacardiaceae</taxon>
        <taxon>Pistacia</taxon>
    </lineage>
</organism>
<comment type="caution">
    <text evidence="1">The sequence shown here is derived from an EMBL/GenBank/DDBJ whole genome shotgun (WGS) entry which is preliminary data.</text>
</comment>
<evidence type="ECO:0000313" key="2">
    <source>
        <dbReference type="Proteomes" id="UP001164250"/>
    </source>
</evidence>
<gene>
    <name evidence="1" type="ORF">Patl1_03300</name>
</gene>
<reference evidence="2" key="1">
    <citation type="journal article" date="2023" name="G3 (Bethesda)">
        <title>Genome assembly and association tests identify interacting loci associated with vigor, precocity, and sex in interspecific pistachio rootstocks.</title>
        <authorList>
            <person name="Palmer W."/>
            <person name="Jacygrad E."/>
            <person name="Sagayaradj S."/>
            <person name="Cavanaugh K."/>
            <person name="Han R."/>
            <person name="Bertier L."/>
            <person name="Beede B."/>
            <person name="Kafkas S."/>
            <person name="Golino D."/>
            <person name="Preece J."/>
            <person name="Michelmore R."/>
        </authorList>
    </citation>
    <scope>NUCLEOTIDE SEQUENCE [LARGE SCALE GENOMIC DNA]</scope>
</reference>
<name>A0ACC1CAW8_9ROSI</name>
<accession>A0ACC1CAW8</accession>
<dbReference type="EMBL" id="CM047897">
    <property type="protein sequence ID" value="KAJ0112777.1"/>
    <property type="molecule type" value="Genomic_DNA"/>
</dbReference>
<protein>
    <submittedName>
        <fullName evidence="1">Uncharacterized protein</fullName>
    </submittedName>
</protein>
<evidence type="ECO:0000313" key="1">
    <source>
        <dbReference type="EMBL" id="KAJ0112777.1"/>
    </source>
</evidence>
<proteinExistence type="predicted"/>